<comment type="caution">
    <text evidence="1">The sequence shown here is derived from an EMBL/GenBank/DDBJ whole genome shotgun (WGS) entry which is preliminary data.</text>
</comment>
<sequence length="837" mass="93608">MEIDDDYESFSFPNSEPSPSPKHRRLKRLKKSTVVADEPAPVESVSELLDLPRVDFASLEALESSDIRAFDYSSEPHSSPPAEGIDGDAAGKELSSGCDDTLVDAYRKETKRSLAFEEGFDDDAVKEKELASCYDDTLVNSHRKETKRDLELEEGCGDDGMEKKLSSDFDDMSVRTDRKETKRALEFGDEIDESGVDQRVGKEAESTDMEVKEDGEKEAVEGAMDEKKEKKKRLKSSSDDPKVKNSSSNKRREAKERRAHLEQLHAESQRLLRGACFNPVLSLETRGASFKPVPIVQKPISSVLEKIRQRKLEVSKKFSQLNCDDSVMEDDSCMKQAENHPTVVKTEVGDLSDFVKEEDKVSSGPKEESGPDDAGIDGPDVSGEHKSHDNASSQMSLDDNSTPVLRAPVDDTQELFGDSQTSDSTESKNEELDEHTISSQEEEMEPSLLTMKLKFDSVPDDISDEEENDKENVDPHVDEHVKDPVKAFLDDEAEEEDDSDNDRSRFGDDEENEEEEDDIEELREMIATGYEEKPVDKETRDELHQKWLEEKDAAGTDDLLRRLNVASKLREGSLHDDDDDVVVECEEDVEVNDDVEEDEERPRVPRLDSKKTKEIIAQMFLDKDEGFLSSDDEETEKILAKERLINKAEEKSKLVSPDEDEDSREVFGLIKKLNTVPETRKKAKTTSFFDTMLTGGNSNSSSKSSFLSRVSNHSVPSSSKQGSSVGRSFIFGRDDSNSRSSMSVSEDTSDTSAIKEIQTKKVTPKYSFSQSQGRSSSTKLFNENSNSNSNSSTSLFEMLKRSSSDVGGKESSVVELSQSVFAAFKIPKKPIKIQGRV</sequence>
<evidence type="ECO:0000313" key="1">
    <source>
        <dbReference type="EMBL" id="KAI3737005.1"/>
    </source>
</evidence>
<gene>
    <name evidence="1" type="ORF">L2E82_26997</name>
</gene>
<evidence type="ECO:0000313" key="2">
    <source>
        <dbReference type="Proteomes" id="UP001055811"/>
    </source>
</evidence>
<keyword evidence="2" id="KW-1185">Reference proteome</keyword>
<protein>
    <submittedName>
        <fullName evidence="1">Uncharacterized protein</fullName>
    </submittedName>
</protein>
<proteinExistence type="predicted"/>
<name>A0ACB9CRW7_CICIN</name>
<dbReference type="EMBL" id="CM042013">
    <property type="protein sequence ID" value="KAI3737005.1"/>
    <property type="molecule type" value="Genomic_DNA"/>
</dbReference>
<reference evidence="2" key="1">
    <citation type="journal article" date="2022" name="Mol. Ecol. Resour.">
        <title>The genomes of chicory, endive, great burdock and yacon provide insights into Asteraceae palaeo-polyploidization history and plant inulin production.</title>
        <authorList>
            <person name="Fan W."/>
            <person name="Wang S."/>
            <person name="Wang H."/>
            <person name="Wang A."/>
            <person name="Jiang F."/>
            <person name="Liu H."/>
            <person name="Zhao H."/>
            <person name="Xu D."/>
            <person name="Zhang Y."/>
        </authorList>
    </citation>
    <scope>NUCLEOTIDE SEQUENCE [LARGE SCALE GENOMIC DNA]</scope>
    <source>
        <strain evidence="2">cv. Punajuju</strain>
    </source>
</reference>
<reference evidence="1 2" key="2">
    <citation type="journal article" date="2022" name="Mol. Ecol. Resour.">
        <title>The genomes of chicory, endive, great burdock and yacon provide insights into Asteraceae paleo-polyploidization history and plant inulin production.</title>
        <authorList>
            <person name="Fan W."/>
            <person name="Wang S."/>
            <person name="Wang H."/>
            <person name="Wang A."/>
            <person name="Jiang F."/>
            <person name="Liu H."/>
            <person name="Zhao H."/>
            <person name="Xu D."/>
            <person name="Zhang Y."/>
        </authorList>
    </citation>
    <scope>NUCLEOTIDE SEQUENCE [LARGE SCALE GENOMIC DNA]</scope>
    <source>
        <strain evidence="2">cv. Punajuju</strain>
        <tissue evidence="1">Leaves</tissue>
    </source>
</reference>
<accession>A0ACB9CRW7</accession>
<dbReference type="Proteomes" id="UP001055811">
    <property type="component" value="Linkage Group LG05"/>
</dbReference>
<organism evidence="1 2">
    <name type="scientific">Cichorium intybus</name>
    <name type="common">Chicory</name>
    <dbReference type="NCBI Taxonomy" id="13427"/>
    <lineage>
        <taxon>Eukaryota</taxon>
        <taxon>Viridiplantae</taxon>
        <taxon>Streptophyta</taxon>
        <taxon>Embryophyta</taxon>
        <taxon>Tracheophyta</taxon>
        <taxon>Spermatophyta</taxon>
        <taxon>Magnoliopsida</taxon>
        <taxon>eudicotyledons</taxon>
        <taxon>Gunneridae</taxon>
        <taxon>Pentapetalae</taxon>
        <taxon>asterids</taxon>
        <taxon>campanulids</taxon>
        <taxon>Asterales</taxon>
        <taxon>Asteraceae</taxon>
        <taxon>Cichorioideae</taxon>
        <taxon>Cichorieae</taxon>
        <taxon>Cichoriinae</taxon>
        <taxon>Cichorium</taxon>
    </lineage>
</organism>